<dbReference type="InterPro" id="IPR052895">
    <property type="entry name" value="HetReg/Transcr_Mod"/>
</dbReference>
<gene>
    <name evidence="2" type="ORF">E8E13_002038</name>
</gene>
<feature type="domain" description="Heterokaryon incompatibility" evidence="1">
    <location>
        <begin position="86"/>
        <end position="225"/>
    </location>
</feature>
<dbReference type="Pfam" id="PF06985">
    <property type="entry name" value="HET"/>
    <property type="match status" value="1"/>
</dbReference>
<dbReference type="EMBL" id="SWKU01000015">
    <property type="protein sequence ID" value="KAF3000077.1"/>
    <property type="molecule type" value="Genomic_DNA"/>
</dbReference>
<organism evidence="2 3">
    <name type="scientific">Curvularia kusanoi</name>
    <name type="common">Cochliobolus kusanoi</name>
    <dbReference type="NCBI Taxonomy" id="90978"/>
    <lineage>
        <taxon>Eukaryota</taxon>
        <taxon>Fungi</taxon>
        <taxon>Dikarya</taxon>
        <taxon>Ascomycota</taxon>
        <taxon>Pezizomycotina</taxon>
        <taxon>Dothideomycetes</taxon>
        <taxon>Pleosporomycetidae</taxon>
        <taxon>Pleosporales</taxon>
        <taxon>Pleosporineae</taxon>
        <taxon>Pleosporaceae</taxon>
        <taxon>Curvularia</taxon>
    </lineage>
</organism>
<comment type="caution">
    <text evidence="2">The sequence shown here is derived from an EMBL/GenBank/DDBJ whole genome shotgun (WGS) entry which is preliminary data.</text>
</comment>
<dbReference type="Proteomes" id="UP000801428">
    <property type="component" value="Unassembled WGS sequence"/>
</dbReference>
<evidence type="ECO:0000259" key="1">
    <source>
        <dbReference type="Pfam" id="PF06985"/>
    </source>
</evidence>
<sequence>MASTLPSKAPIPKSTSALSTWRISHRALRLQIFAYMSRRKQLLGEESYKPLEAEQICLLYIMPGNFDDDLEFYSEICELDEVDFSYNALSYVWGDDSAPKEAFMDGKKVSVGASLDDAVRHVRASVTDGMWIWIDALSINQEDNDERNHQVALMAKIYSLAREVLIWLGPRCPENECILEMKSILWDFRRPRSFSCWSEDRKRLAKLFAWICYQPWFGRIWILQEFTLARQDPVFYIGSKRIPWEVLRSYLDSLWDRARDGYNVDSWPGTLRYNEHPVRAGRLRQVRDLYGPDAKWSDFSDYGLTKYIIV</sequence>
<dbReference type="PANTHER" id="PTHR24148:SF82">
    <property type="entry name" value="HETEROKARYON INCOMPATIBILITY DOMAIN-CONTAINING PROTEIN"/>
    <property type="match status" value="1"/>
</dbReference>
<proteinExistence type="predicted"/>
<dbReference type="PANTHER" id="PTHR24148">
    <property type="entry name" value="ANKYRIN REPEAT DOMAIN-CONTAINING PROTEIN 39 HOMOLOG-RELATED"/>
    <property type="match status" value="1"/>
</dbReference>
<reference evidence="2" key="1">
    <citation type="submission" date="2019-04" db="EMBL/GenBank/DDBJ databases">
        <title>Sequencing of skin fungus with MAO and IRED activity.</title>
        <authorList>
            <person name="Marsaioli A.J."/>
            <person name="Bonatto J.M.C."/>
            <person name="Reis Junior O."/>
        </authorList>
    </citation>
    <scope>NUCLEOTIDE SEQUENCE</scope>
    <source>
        <strain evidence="2">30M1</strain>
    </source>
</reference>
<protein>
    <recommendedName>
        <fullName evidence="1">Heterokaryon incompatibility domain-containing protein</fullName>
    </recommendedName>
</protein>
<dbReference type="AlphaFoldDB" id="A0A9P4TAF9"/>
<name>A0A9P4TAF9_CURKU</name>
<dbReference type="InterPro" id="IPR010730">
    <property type="entry name" value="HET"/>
</dbReference>
<evidence type="ECO:0000313" key="2">
    <source>
        <dbReference type="EMBL" id="KAF3000077.1"/>
    </source>
</evidence>
<evidence type="ECO:0000313" key="3">
    <source>
        <dbReference type="Proteomes" id="UP000801428"/>
    </source>
</evidence>
<accession>A0A9P4TAF9</accession>
<dbReference type="OrthoDB" id="2157530at2759"/>
<keyword evidence="3" id="KW-1185">Reference proteome</keyword>